<evidence type="ECO:0000256" key="1">
    <source>
        <dbReference type="SAM" id="Phobius"/>
    </source>
</evidence>
<dbReference type="EMBL" id="HBKP01002892">
    <property type="protein sequence ID" value="CAE2203071.1"/>
    <property type="molecule type" value="Transcribed_RNA"/>
</dbReference>
<accession>A0A7S4HLU2</accession>
<dbReference type="GO" id="GO:0006629">
    <property type="term" value="P:lipid metabolic process"/>
    <property type="evidence" value="ECO:0007669"/>
    <property type="project" value="InterPro"/>
</dbReference>
<keyword evidence="1" id="KW-0472">Membrane</keyword>
<name>A0A7S4HLU2_9EUKA</name>
<feature type="transmembrane region" description="Helical" evidence="1">
    <location>
        <begin position="192"/>
        <end position="211"/>
    </location>
</feature>
<proteinExistence type="predicted"/>
<dbReference type="CDD" id="cd01060">
    <property type="entry name" value="Membrane-FADS-like"/>
    <property type="match status" value="1"/>
</dbReference>
<dbReference type="Pfam" id="PF00487">
    <property type="entry name" value="FA_desaturase"/>
    <property type="match status" value="1"/>
</dbReference>
<dbReference type="InterPro" id="IPR005804">
    <property type="entry name" value="FA_desaturase_dom"/>
</dbReference>
<feature type="transmembrane region" description="Helical" evidence="1">
    <location>
        <begin position="41"/>
        <end position="61"/>
    </location>
</feature>
<dbReference type="AlphaFoldDB" id="A0A7S4HLU2"/>
<evidence type="ECO:0000259" key="2">
    <source>
        <dbReference type="Pfam" id="PF00487"/>
    </source>
</evidence>
<keyword evidence="1" id="KW-1133">Transmembrane helix</keyword>
<reference evidence="3" key="1">
    <citation type="submission" date="2021-01" db="EMBL/GenBank/DDBJ databases">
        <authorList>
            <person name="Corre E."/>
            <person name="Pelletier E."/>
            <person name="Niang G."/>
            <person name="Scheremetjew M."/>
            <person name="Finn R."/>
            <person name="Kale V."/>
            <person name="Holt S."/>
            <person name="Cochrane G."/>
            <person name="Meng A."/>
            <person name="Brown T."/>
            <person name="Cohen L."/>
        </authorList>
    </citation>
    <scope>NUCLEOTIDE SEQUENCE</scope>
    <source>
        <strain evidence="3">DIVA3 518/3/11/1/6</strain>
    </source>
</reference>
<evidence type="ECO:0000313" key="3">
    <source>
        <dbReference type="EMBL" id="CAE2203071.1"/>
    </source>
</evidence>
<feature type="transmembrane region" description="Helical" evidence="1">
    <location>
        <begin position="67"/>
        <end position="84"/>
    </location>
</feature>
<keyword evidence="1" id="KW-0812">Transmembrane</keyword>
<feature type="domain" description="Fatty acid desaturase" evidence="2">
    <location>
        <begin position="68"/>
        <end position="317"/>
    </location>
</feature>
<organism evidence="3">
    <name type="scientific">Vannella robusta</name>
    <dbReference type="NCBI Taxonomy" id="1487602"/>
    <lineage>
        <taxon>Eukaryota</taxon>
        <taxon>Amoebozoa</taxon>
        <taxon>Discosea</taxon>
        <taxon>Flabellinia</taxon>
        <taxon>Vannellidae</taxon>
        <taxon>Vannella</taxon>
    </lineage>
</organism>
<gene>
    <name evidence="3" type="ORF">VSP0166_LOCUS2066</name>
</gene>
<sequence length="348" mass="40659">MESIKPHEKNPYQPRINSIRKVIYSEDKRLREKYSWLQHQNALGMAWFVGSLVSMGIISALYINGVIAWYVALIIMGVPISFLHELEHDLIHDMYFKEHKWIQHFMFGVIWVSKLNANPWWRKPMHLKHHKTSGQVDDIEERLIGLGLPFGLKRILVTLSPLGSFLVMNGVAEDSKKMDSKPLLNIIRTSFVNLPVLLPSHLALLAILFPSMVSETVYNFCWNVCMLMFFPNMIRQSCLQIVSTGVHYYGDIPMKNVFFQNQVIDHWTFYPMQLFCFNFGATHILHHYVTRQPFYLRQMCAPGVMNEFKKQGVRFNDLEIYKRDHRYNKVNTTTKQQPSHTIQLAVGA</sequence>
<protein>
    <recommendedName>
        <fullName evidence="2">Fatty acid desaturase domain-containing protein</fullName>
    </recommendedName>
</protein>